<name>A0A068VHB6_COFCA</name>
<gene>
    <name evidence="2" type="ORF">GSCOC_T00009998001</name>
</gene>
<dbReference type="EMBL" id="HG739907">
    <property type="protein sequence ID" value="CDP20002.1"/>
    <property type="molecule type" value="Genomic_DNA"/>
</dbReference>
<evidence type="ECO:0000313" key="2">
    <source>
        <dbReference type="EMBL" id="CDP20002.1"/>
    </source>
</evidence>
<accession>A0A068VHB6</accession>
<dbReference type="Gramene" id="CDP20002">
    <property type="protein sequence ID" value="CDP20002"/>
    <property type="gene ID" value="GSCOC_T00009998001"/>
</dbReference>
<evidence type="ECO:0000313" key="3">
    <source>
        <dbReference type="Proteomes" id="UP000295252"/>
    </source>
</evidence>
<dbReference type="AlphaFoldDB" id="A0A068VHB6"/>
<sequence>MPIEFIAHLSVVLVASYMIKLNYVSKNYLNHLPRPMKKGKDLGKISRFNNSTFVKGLIPLSTIHFNSLGIRSQYCSLLVFVRKKPTKNEHLVDHKKQKHILVLFLAYFFLINYKLIQEVELDGLCNLTRTD</sequence>
<keyword evidence="1" id="KW-0472">Membrane</keyword>
<keyword evidence="3" id="KW-1185">Reference proteome</keyword>
<protein>
    <submittedName>
        <fullName evidence="2">DH200=94 genomic scaffold, scaffold_823</fullName>
    </submittedName>
</protein>
<organism evidence="2 3">
    <name type="scientific">Coffea canephora</name>
    <name type="common">Robusta coffee</name>
    <dbReference type="NCBI Taxonomy" id="49390"/>
    <lineage>
        <taxon>Eukaryota</taxon>
        <taxon>Viridiplantae</taxon>
        <taxon>Streptophyta</taxon>
        <taxon>Embryophyta</taxon>
        <taxon>Tracheophyta</taxon>
        <taxon>Spermatophyta</taxon>
        <taxon>Magnoliopsida</taxon>
        <taxon>eudicotyledons</taxon>
        <taxon>Gunneridae</taxon>
        <taxon>Pentapetalae</taxon>
        <taxon>asterids</taxon>
        <taxon>lamiids</taxon>
        <taxon>Gentianales</taxon>
        <taxon>Rubiaceae</taxon>
        <taxon>Ixoroideae</taxon>
        <taxon>Gardenieae complex</taxon>
        <taxon>Bertiereae - Coffeeae clade</taxon>
        <taxon>Coffeeae</taxon>
        <taxon>Coffea</taxon>
    </lineage>
</organism>
<proteinExistence type="predicted"/>
<feature type="transmembrane region" description="Helical" evidence="1">
    <location>
        <begin position="6"/>
        <end position="24"/>
    </location>
</feature>
<reference evidence="3" key="1">
    <citation type="journal article" date="2014" name="Science">
        <title>The coffee genome provides insight into the convergent evolution of caffeine biosynthesis.</title>
        <authorList>
            <person name="Denoeud F."/>
            <person name="Carretero-Paulet L."/>
            <person name="Dereeper A."/>
            <person name="Droc G."/>
            <person name="Guyot R."/>
            <person name="Pietrella M."/>
            <person name="Zheng C."/>
            <person name="Alberti A."/>
            <person name="Anthony F."/>
            <person name="Aprea G."/>
            <person name="Aury J.M."/>
            <person name="Bento P."/>
            <person name="Bernard M."/>
            <person name="Bocs S."/>
            <person name="Campa C."/>
            <person name="Cenci A."/>
            <person name="Combes M.C."/>
            <person name="Crouzillat D."/>
            <person name="Da Silva C."/>
            <person name="Daddiego L."/>
            <person name="De Bellis F."/>
            <person name="Dussert S."/>
            <person name="Garsmeur O."/>
            <person name="Gayraud T."/>
            <person name="Guignon V."/>
            <person name="Jahn K."/>
            <person name="Jamilloux V."/>
            <person name="Joet T."/>
            <person name="Labadie K."/>
            <person name="Lan T."/>
            <person name="Leclercq J."/>
            <person name="Lepelley M."/>
            <person name="Leroy T."/>
            <person name="Li L.T."/>
            <person name="Librado P."/>
            <person name="Lopez L."/>
            <person name="Munoz A."/>
            <person name="Noel B."/>
            <person name="Pallavicini A."/>
            <person name="Perrotta G."/>
            <person name="Poncet V."/>
            <person name="Pot D."/>
            <person name="Priyono X."/>
            <person name="Rigoreau M."/>
            <person name="Rouard M."/>
            <person name="Rozas J."/>
            <person name="Tranchant-Dubreuil C."/>
            <person name="VanBuren R."/>
            <person name="Zhang Q."/>
            <person name="Andrade A.C."/>
            <person name="Argout X."/>
            <person name="Bertrand B."/>
            <person name="de Kochko A."/>
            <person name="Graziosi G."/>
            <person name="Henry R.J."/>
            <person name="Jayarama X."/>
            <person name="Ming R."/>
            <person name="Nagai C."/>
            <person name="Rounsley S."/>
            <person name="Sankoff D."/>
            <person name="Giuliano G."/>
            <person name="Albert V.A."/>
            <person name="Wincker P."/>
            <person name="Lashermes P."/>
        </authorList>
    </citation>
    <scope>NUCLEOTIDE SEQUENCE [LARGE SCALE GENOMIC DNA]</scope>
    <source>
        <strain evidence="3">cv. DH200-94</strain>
    </source>
</reference>
<dbReference type="Proteomes" id="UP000295252">
    <property type="component" value="Unassembled WGS sequence"/>
</dbReference>
<keyword evidence="1" id="KW-1133">Transmembrane helix</keyword>
<dbReference type="InParanoid" id="A0A068VHB6"/>
<keyword evidence="1" id="KW-0812">Transmembrane</keyword>
<evidence type="ECO:0000256" key="1">
    <source>
        <dbReference type="SAM" id="Phobius"/>
    </source>
</evidence>
<feature type="transmembrane region" description="Helical" evidence="1">
    <location>
        <begin position="100"/>
        <end position="116"/>
    </location>
</feature>